<evidence type="ECO:0000313" key="2">
    <source>
        <dbReference type="EMBL" id="AGH40722.1"/>
    </source>
</evidence>
<dbReference type="KEGG" id="btp:D805_0455"/>
<evidence type="ECO:0000256" key="1">
    <source>
        <dbReference type="SAM" id="MobiDB-lite"/>
    </source>
</evidence>
<dbReference type="HOGENOM" id="CLU_2462893_0_0_11"/>
<protein>
    <submittedName>
        <fullName evidence="2">Uncharacterized protein</fullName>
    </submittedName>
</protein>
<organism evidence="2 3">
    <name type="scientific">Bifidobacterium thermophilum RBL67</name>
    <dbReference type="NCBI Taxonomy" id="1254439"/>
    <lineage>
        <taxon>Bacteria</taxon>
        <taxon>Bacillati</taxon>
        <taxon>Actinomycetota</taxon>
        <taxon>Actinomycetes</taxon>
        <taxon>Bifidobacteriales</taxon>
        <taxon>Bifidobacteriaceae</taxon>
        <taxon>Bifidobacterium</taxon>
    </lineage>
</organism>
<name>M4RQB4_9BIFI</name>
<proteinExistence type="predicted"/>
<feature type="region of interest" description="Disordered" evidence="1">
    <location>
        <begin position="44"/>
        <end position="63"/>
    </location>
</feature>
<accession>M4RQB4</accession>
<dbReference type="Proteomes" id="UP000011835">
    <property type="component" value="Chromosome"/>
</dbReference>
<gene>
    <name evidence="2" type="ORF">D805_0455</name>
</gene>
<keyword evidence="3" id="KW-1185">Reference proteome</keyword>
<sequence length="88" mass="9653">MTSALGAAASALASGQRSIHAVQYGTTRLIWVCWLITSETRMPQAPVRPKRHGRSRALDRHHAAKHSATSVALRFLVSFIIPILSIHD</sequence>
<reference evidence="2 3" key="1">
    <citation type="journal article" date="2013" name="Genome Announc.">
        <title>Complete Genome Sequence of the Probiotic Bifidobacterium thermophilum Strain RBL67.</title>
        <authorList>
            <person name="Jans C."/>
            <person name="Lacroix C."/>
            <person name="Follador R."/>
            <person name="Stevens M.J."/>
        </authorList>
    </citation>
    <scope>NUCLEOTIDE SEQUENCE [LARGE SCALE GENOMIC DNA]</scope>
    <source>
        <strain evidence="2 3">RBL67</strain>
    </source>
</reference>
<dbReference type="AlphaFoldDB" id="M4RQB4"/>
<dbReference type="EMBL" id="CP004346">
    <property type="protein sequence ID" value="AGH40722.1"/>
    <property type="molecule type" value="Genomic_DNA"/>
</dbReference>
<evidence type="ECO:0000313" key="3">
    <source>
        <dbReference type="Proteomes" id="UP000011835"/>
    </source>
</evidence>